<feature type="domain" description="Cytochrome b5 heme-binding" evidence="1">
    <location>
        <begin position="24"/>
        <end position="95"/>
    </location>
</feature>
<dbReference type="KEGG" id="ctae:BGI42_08105"/>
<evidence type="ECO:0000259" key="1">
    <source>
        <dbReference type="SMART" id="SM01117"/>
    </source>
</evidence>
<dbReference type="STRING" id="394958.BGI42_08105"/>
<accession>A0A1D7XK33</accession>
<protein>
    <submittedName>
        <fullName evidence="2">Cytochrome b5</fullName>
    </submittedName>
</protein>
<dbReference type="InterPro" id="IPR001199">
    <property type="entry name" value="Cyt_B5-like_heme/steroid-bd"/>
</dbReference>
<evidence type="ECO:0000313" key="2">
    <source>
        <dbReference type="EMBL" id="AOR23696.1"/>
    </source>
</evidence>
<proteinExistence type="predicted"/>
<name>A0A1D7XK33_9CLOT</name>
<evidence type="ECO:0000313" key="3">
    <source>
        <dbReference type="Proteomes" id="UP000094652"/>
    </source>
</evidence>
<dbReference type="Gene3D" id="3.10.120.10">
    <property type="entry name" value="Cytochrome b5-like heme/steroid binding domain"/>
    <property type="match status" value="1"/>
</dbReference>
<dbReference type="SMART" id="SM01117">
    <property type="entry name" value="Cyt-b5"/>
    <property type="match status" value="1"/>
</dbReference>
<dbReference type="Proteomes" id="UP000094652">
    <property type="component" value="Chromosome"/>
</dbReference>
<organism evidence="2 3">
    <name type="scientific">Clostridium taeniosporum</name>
    <dbReference type="NCBI Taxonomy" id="394958"/>
    <lineage>
        <taxon>Bacteria</taxon>
        <taxon>Bacillati</taxon>
        <taxon>Bacillota</taxon>
        <taxon>Clostridia</taxon>
        <taxon>Eubacteriales</taxon>
        <taxon>Clostridiaceae</taxon>
        <taxon>Clostridium</taxon>
    </lineage>
</organism>
<keyword evidence="3" id="KW-1185">Reference proteome</keyword>
<dbReference type="EMBL" id="CP017253">
    <property type="protein sequence ID" value="AOR23696.1"/>
    <property type="molecule type" value="Genomic_DNA"/>
</dbReference>
<dbReference type="AlphaFoldDB" id="A0A1D7XK33"/>
<dbReference type="Pfam" id="PF00173">
    <property type="entry name" value="Cyt-b5"/>
    <property type="match status" value="1"/>
</dbReference>
<dbReference type="RefSeq" id="WP_069679845.1">
    <property type="nucleotide sequence ID" value="NZ_CP017253.2"/>
</dbReference>
<sequence>MSIYLDVKTIRELVGDNYREEREFTLGELAEYDGTNGKPAYVAIEGIVYDLSGKEVWANGTHFGLVAGKDLTEEFKSCHGMPKFLSTLPKVGVLKANKKINTLTMIRGEVEDKSNFTPDDWVRYITPLVNRALAEAKAGINPEHLYQEFILSGVLVGLGKSPQEAIEQVEEWEKTGVSKLLAMSKLNRFY</sequence>
<dbReference type="OrthoDB" id="9785263at2"/>
<gene>
    <name evidence="2" type="ORF">BGI42_08105</name>
</gene>
<dbReference type="InterPro" id="IPR036400">
    <property type="entry name" value="Cyt_B5-like_heme/steroid_sf"/>
</dbReference>
<dbReference type="SUPFAM" id="SSF55856">
    <property type="entry name" value="Cytochrome b5-like heme/steroid binding domain"/>
    <property type="match status" value="1"/>
</dbReference>
<reference evidence="3" key="1">
    <citation type="submission" date="2016-09" db="EMBL/GenBank/DDBJ databases">
        <title>Genomics of Clostridium taeniosporum, an organism which forms endospores with ribbon-like appendages.</title>
        <authorList>
            <person name="Walker J.R."/>
        </authorList>
    </citation>
    <scope>NUCLEOTIDE SEQUENCE [LARGE SCALE GENOMIC DNA]</scope>
    <source>
        <strain evidence="3">1/k</strain>
    </source>
</reference>